<feature type="domain" description="Mos1 transposase HTH" evidence="2">
    <location>
        <begin position="3"/>
        <end position="51"/>
    </location>
</feature>
<sequence>MDKIEYRAVINFLTKEGKNAKKIHDRLVAVYNETAPSYVTATRWHKEFHHGRESLEDDPRVGRPSEATSEDIVDRVEATITENRRVKVEEVSLEIGIYHGSVCTIIHHHLGMSKVSARWVPRNLSLPDRLQRHTSSEELLTLYNADPAGFELRVVTGDETWVHHWDPETKIESMAWKHKGSLAPLKHRTQPSAGKIMTTIFWDAEGVLLVDFLQRGSTITGGYYDGVLGRLRDSIRQKRRDKLTRGVLLLHDNTPVRKARRAQAALRDCGFEQLNHPSYSPDLAHSDYFLFRQLKSSLQERRFDNDDEVKEALMMWLEKQSESFWLARYQSLRDKWFKCIQVKGNYIEK</sequence>
<dbReference type="Pfam" id="PF17906">
    <property type="entry name" value="HTH_48"/>
    <property type="match status" value="1"/>
</dbReference>
<feature type="compositionally biased region" description="Basic and acidic residues" evidence="1">
    <location>
        <begin position="50"/>
        <end position="63"/>
    </location>
</feature>
<dbReference type="AlphaFoldDB" id="A0A069C7V7"/>
<dbReference type="InterPro" id="IPR041426">
    <property type="entry name" value="Mos1_HTH"/>
</dbReference>
<feature type="region of interest" description="Disordered" evidence="1">
    <location>
        <begin position="50"/>
        <end position="70"/>
    </location>
</feature>
<gene>
    <name evidence="3" type="primary">tnp</name>
</gene>
<accession>A0A069C7V7</accession>
<dbReference type="EMBL" id="LK937697">
    <property type="protein sequence ID" value="CDU84834.1"/>
    <property type="molecule type" value="Genomic_DNA"/>
</dbReference>
<protein>
    <submittedName>
        <fullName evidence="3">Transposase</fullName>
    </submittedName>
</protein>
<organism evidence="3">
    <name type="scientific">Alvinella caudata</name>
    <dbReference type="NCBI Taxonomy" id="36105"/>
    <lineage>
        <taxon>Eukaryota</taxon>
        <taxon>Metazoa</taxon>
        <taxon>Spiralia</taxon>
        <taxon>Lophotrochozoa</taxon>
        <taxon>Annelida</taxon>
        <taxon>Polychaeta</taxon>
        <taxon>Sedentaria</taxon>
        <taxon>Canalipalpata</taxon>
        <taxon>Terebellida</taxon>
        <taxon>Terebelliformia</taxon>
        <taxon>Alvinellidae</taxon>
        <taxon>Alvinella</taxon>
    </lineage>
</organism>
<dbReference type="Gene3D" id="3.30.420.10">
    <property type="entry name" value="Ribonuclease H-like superfamily/Ribonuclease H"/>
    <property type="match status" value="1"/>
</dbReference>
<name>A0A069C7V7_9ANNE</name>
<reference evidence="3" key="2">
    <citation type="submission" date="2014-07" db="EMBL/GenBank/DDBJ databases">
        <title>A New Alvinella caudata 1.16 MLE isolated from deep seawater.</title>
        <authorList>
            <person name="Gauvry L."/>
            <person name="Tastard E."/>
            <person name="Hardivillier Y."/>
            <person name="Denis F."/>
            <person name="Deric-Rouault J."/>
            <person name="Chenais B."/>
            <person name="Casse N."/>
        </authorList>
    </citation>
    <scope>NUCLEOTIDE SEQUENCE</scope>
</reference>
<dbReference type="InterPro" id="IPR001888">
    <property type="entry name" value="Transposase_1"/>
</dbReference>
<dbReference type="PANTHER" id="PTHR46060">
    <property type="entry name" value="MARINER MOS1 TRANSPOSASE-LIKE PROTEIN"/>
    <property type="match status" value="1"/>
</dbReference>
<dbReference type="InterPro" id="IPR052709">
    <property type="entry name" value="Transposase-MT_Hybrid"/>
</dbReference>
<evidence type="ECO:0000256" key="1">
    <source>
        <dbReference type="SAM" id="MobiDB-lite"/>
    </source>
</evidence>
<dbReference type="Pfam" id="PF01359">
    <property type="entry name" value="Transposase_1"/>
    <property type="match status" value="1"/>
</dbReference>
<dbReference type="Gene3D" id="1.10.10.1450">
    <property type="match status" value="1"/>
</dbReference>
<dbReference type="GO" id="GO:0003676">
    <property type="term" value="F:nucleic acid binding"/>
    <property type="evidence" value="ECO:0007669"/>
    <property type="project" value="InterPro"/>
</dbReference>
<proteinExistence type="predicted"/>
<dbReference type="PANTHER" id="PTHR46060:SF1">
    <property type="entry name" value="MARINER MOS1 TRANSPOSASE-LIKE PROTEIN"/>
    <property type="match status" value="1"/>
</dbReference>
<evidence type="ECO:0000313" key="3">
    <source>
        <dbReference type="EMBL" id="CDU84834.1"/>
    </source>
</evidence>
<evidence type="ECO:0000259" key="2">
    <source>
        <dbReference type="Pfam" id="PF17906"/>
    </source>
</evidence>
<reference evidence="3" key="1">
    <citation type="submission" date="2014-06" db="EMBL/GenBank/DDBJ databases">
        <authorList>
            <person name="Laurent G."/>
        </authorList>
    </citation>
    <scope>NUCLEOTIDE SEQUENCE</scope>
</reference>
<dbReference type="InterPro" id="IPR036397">
    <property type="entry name" value="RNaseH_sf"/>
</dbReference>